<dbReference type="Gene3D" id="1.20.58.1000">
    <property type="entry name" value="Metal-sensitive repressor, helix protomer"/>
    <property type="match status" value="1"/>
</dbReference>
<evidence type="ECO:0000313" key="2">
    <source>
        <dbReference type="Proteomes" id="UP000231382"/>
    </source>
</evidence>
<dbReference type="InterPro" id="IPR003735">
    <property type="entry name" value="Metal_Tscrpt_repr"/>
</dbReference>
<dbReference type="PANTHER" id="PTHR33677">
    <property type="entry name" value="TRANSCRIPTIONAL REPRESSOR FRMR-RELATED"/>
    <property type="match status" value="1"/>
</dbReference>
<dbReference type="InterPro" id="IPR038390">
    <property type="entry name" value="Metal_Tscrpt_repr_sf"/>
</dbReference>
<dbReference type="Pfam" id="PF02583">
    <property type="entry name" value="Trns_repr_metal"/>
    <property type="match status" value="1"/>
</dbReference>
<dbReference type="EMBL" id="PEZW01000027">
    <property type="protein sequence ID" value="PIS07353.1"/>
    <property type="molecule type" value="Genomic_DNA"/>
</dbReference>
<dbReference type="Proteomes" id="UP000231382">
    <property type="component" value="Unassembled WGS sequence"/>
</dbReference>
<dbReference type="GO" id="GO:0045892">
    <property type="term" value="P:negative regulation of DNA-templated transcription"/>
    <property type="evidence" value="ECO:0007669"/>
    <property type="project" value="UniProtKB-ARBA"/>
</dbReference>
<dbReference type="GO" id="GO:0003677">
    <property type="term" value="F:DNA binding"/>
    <property type="evidence" value="ECO:0007669"/>
    <property type="project" value="InterPro"/>
</dbReference>
<sequence length="80" mass="9132">MKHQSIYNRLRRIEGQIRGIEEMIAKDRPTEEIFVQLAAAKSSLSSTLSAFIESLLEQKDSDSKISLTAEQIRLILRSIK</sequence>
<evidence type="ECO:0000313" key="1">
    <source>
        <dbReference type="EMBL" id="PIS07353.1"/>
    </source>
</evidence>
<comment type="caution">
    <text evidence="1">The sequence shown here is derived from an EMBL/GenBank/DDBJ whole genome shotgun (WGS) entry which is preliminary data.</text>
</comment>
<evidence type="ECO:0008006" key="3">
    <source>
        <dbReference type="Google" id="ProtNLM"/>
    </source>
</evidence>
<dbReference type="AlphaFoldDB" id="A0A2H0W5J4"/>
<reference evidence="2" key="1">
    <citation type="submission" date="2017-09" db="EMBL/GenBank/DDBJ databases">
        <title>Depth-based differentiation of microbial function through sediment-hosted aquifers and enrichment of novel symbionts in the deep terrestrial subsurface.</title>
        <authorList>
            <person name="Probst A.J."/>
            <person name="Ladd B."/>
            <person name="Jarett J.K."/>
            <person name="Geller-Mcgrath D.E."/>
            <person name="Sieber C.M.K."/>
            <person name="Emerson J.B."/>
            <person name="Anantharaman K."/>
            <person name="Thomas B.C."/>
            <person name="Malmstrom R."/>
            <person name="Stieglmeier M."/>
            <person name="Klingl A."/>
            <person name="Woyke T."/>
            <person name="Ryan C.M."/>
            <person name="Banfield J.F."/>
        </authorList>
    </citation>
    <scope>NUCLEOTIDE SEQUENCE [LARGE SCALE GENOMIC DNA]</scope>
</reference>
<gene>
    <name evidence="1" type="ORF">COT78_03905</name>
</gene>
<dbReference type="GO" id="GO:0046872">
    <property type="term" value="F:metal ion binding"/>
    <property type="evidence" value="ECO:0007669"/>
    <property type="project" value="InterPro"/>
</dbReference>
<organism evidence="1 2">
    <name type="scientific">Candidatus Berkelbacteria bacterium CG10_big_fil_rev_8_21_14_0_10_43_13</name>
    <dbReference type="NCBI Taxonomy" id="1974514"/>
    <lineage>
        <taxon>Bacteria</taxon>
        <taxon>Candidatus Berkelbacteria</taxon>
    </lineage>
</organism>
<name>A0A2H0W5J4_9BACT</name>
<dbReference type="PANTHER" id="PTHR33677:SF5">
    <property type="entry name" value="TRANSCRIPTIONAL REPRESSOR FRMR"/>
    <property type="match status" value="1"/>
</dbReference>
<protein>
    <recommendedName>
        <fullName evidence="3">Transcriptional regulator</fullName>
    </recommendedName>
</protein>
<accession>A0A2H0W5J4</accession>
<proteinExistence type="predicted"/>